<sequence>MKSTFMSLLIGILLIALVGFGSYYIIKRYKISADISTATKGDINGDGKVDALDLNAVLSDISSGKYDKKADLNGDGKVDTLDLNYIISSWSQ</sequence>
<dbReference type="InterPro" id="IPR036439">
    <property type="entry name" value="Dockerin_dom_sf"/>
</dbReference>
<dbReference type="GO" id="GO:0004553">
    <property type="term" value="F:hydrolase activity, hydrolyzing O-glycosyl compounds"/>
    <property type="evidence" value="ECO:0007669"/>
    <property type="project" value="InterPro"/>
</dbReference>
<dbReference type="Gene3D" id="1.10.1330.10">
    <property type="entry name" value="Dockerin domain"/>
    <property type="match status" value="1"/>
</dbReference>
<keyword evidence="1" id="KW-0812">Transmembrane</keyword>
<dbReference type="CDD" id="cd14256">
    <property type="entry name" value="Dockerin_I"/>
    <property type="match status" value="1"/>
</dbReference>
<dbReference type="Proteomes" id="UP000228596">
    <property type="component" value="Unassembled WGS sequence"/>
</dbReference>
<dbReference type="PROSITE" id="PS51766">
    <property type="entry name" value="DOCKERIN"/>
    <property type="match status" value="1"/>
</dbReference>
<evidence type="ECO:0000259" key="2">
    <source>
        <dbReference type="PROSITE" id="PS51766"/>
    </source>
</evidence>
<gene>
    <name evidence="3" type="ORF">COT77_03400</name>
</gene>
<dbReference type="PROSITE" id="PS00018">
    <property type="entry name" value="EF_HAND_1"/>
    <property type="match status" value="2"/>
</dbReference>
<accession>A0A2M6WWD6</accession>
<dbReference type="Pfam" id="PF00404">
    <property type="entry name" value="Dockerin_1"/>
    <property type="match status" value="1"/>
</dbReference>
<protein>
    <recommendedName>
        <fullName evidence="2">Dockerin domain-containing protein</fullName>
    </recommendedName>
</protein>
<evidence type="ECO:0000313" key="3">
    <source>
        <dbReference type="EMBL" id="PIT97082.1"/>
    </source>
</evidence>
<keyword evidence="1" id="KW-1133">Transmembrane helix</keyword>
<reference evidence="4" key="1">
    <citation type="submission" date="2017-09" db="EMBL/GenBank/DDBJ databases">
        <title>Depth-based differentiation of microbial function through sediment-hosted aquifers and enrichment of novel symbionts in the deep terrestrial subsurface.</title>
        <authorList>
            <person name="Probst A.J."/>
            <person name="Ladd B."/>
            <person name="Jarett J.K."/>
            <person name="Geller-Mcgrath D.E."/>
            <person name="Sieber C.M.K."/>
            <person name="Emerson J.B."/>
            <person name="Anantharaman K."/>
            <person name="Thomas B.C."/>
            <person name="Malmstrom R."/>
            <person name="Stieglmeier M."/>
            <person name="Klingl A."/>
            <person name="Woyke T."/>
            <person name="Ryan C.M."/>
            <person name="Banfield J.F."/>
        </authorList>
    </citation>
    <scope>NUCLEOTIDE SEQUENCE [LARGE SCALE GENOMIC DNA]</scope>
</reference>
<dbReference type="InterPro" id="IPR018247">
    <property type="entry name" value="EF_Hand_1_Ca_BS"/>
</dbReference>
<feature type="domain" description="Dockerin" evidence="2">
    <location>
        <begin position="36"/>
        <end position="92"/>
    </location>
</feature>
<dbReference type="GO" id="GO:0000272">
    <property type="term" value="P:polysaccharide catabolic process"/>
    <property type="evidence" value="ECO:0007669"/>
    <property type="project" value="InterPro"/>
</dbReference>
<proteinExistence type="predicted"/>
<comment type="caution">
    <text evidence="3">The sequence shown here is derived from an EMBL/GenBank/DDBJ whole genome shotgun (WGS) entry which is preliminary data.</text>
</comment>
<dbReference type="AlphaFoldDB" id="A0A2M6WWD6"/>
<keyword evidence="1" id="KW-0472">Membrane</keyword>
<evidence type="ECO:0000313" key="4">
    <source>
        <dbReference type="Proteomes" id="UP000228596"/>
    </source>
</evidence>
<dbReference type="InterPro" id="IPR016134">
    <property type="entry name" value="Dockerin_dom"/>
</dbReference>
<feature type="transmembrane region" description="Helical" evidence="1">
    <location>
        <begin position="6"/>
        <end position="26"/>
    </location>
</feature>
<evidence type="ECO:0000256" key="1">
    <source>
        <dbReference type="SAM" id="Phobius"/>
    </source>
</evidence>
<dbReference type="InterPro" id="IPR002105">
    <property type="entry name" value="Dockerin_1_rpt"/>
</dbReference>
<organism evidence="3 4">
    <name type="scientific">Candidatus Berkelbacteria bacterium CG10_big_fil_rev_8_21_14_0_10_41_12</name>
    <dbReference type="NCBI Taxonomy" id="1974513"/>
    <lineage>
        <taxon>Bacteria</taxon>
        <taxon>Candidatus Berkelbacteria</taxon>
    </lineage>
</organism>
<name>A0A2M6WWD6_9BACT</name>
<dbReference type="SUPFAM" id="SSF63446">
    <property type="entry name" value="Type I dockerin domain"/>
    <property type="match status" value="1"/>
</dbReference>
<dbReference type="EMBL" id="PEZV01000038">
    <property type="protein sequence ID" value="PIT97082.1"/>
    <property type="molecule type" value="Genomic_DNA"/>
</dbReference>